<organism evidence="2 3">
    <name type="scientific">Wickerhamomyces pijperi</name>
    <name type="common">Yeast</name>
    <name type="synonym">Pichia pijperi</name>
    <dbReference type="NCBI Taxonomy" id="599730"/>
    <lineage>
        <taxon>Eukaryota</taxon>
        <taxon>Fungi</taxon>
        <taxon>Dikarya</taxon>
        <taxon>Ascomycota</taxon>
        <taxon>Saccharomycotina</taxon>
        <taxon>Saccharomycetes</taxon>
        <taxon>Phaffomycetales</taxon>
        <taxon>Wickerhamomycetaceae</taxon>
        <taxon>Wickerhamomyces</taxon>
    </lineage>
</organism>
<evidence type="ECO:0000313" key="2">
    <source>
        <dbReference type="EMBL" id="KAH3685926.1"/>
    </source>
</evidence>
<sequence length="106" mass="11370">MTYLQRISKLSNHSSSSPSKGHQYGTYDFTLTLINSLSPFGNSMKKLAHSSAKSSNLTNAIPILPYVDNRVPELDLLDGLAEVVDDEDVANGDAANGVLDSLSLSE</sequence>
<proteinExistence type="predicted"/>
<reference evidence="2" key="1">
    <citation type="journal article" date="2021" name="Open Biol.">
        <title>Shared evolutionary footprints suggest mitochondrial oxidative damage underlies multiple complex I losses in fungi.</title>
        <authorList>
            <person name="Schikora-Tamarit M.A."/>
            <person name="Marcet-Houben M."/>
            <person name="Nosek J."/>
            <person name="Gabaldon T."/>
        </authorList>
    </citation>
    <scope>NUCLEOTIDE SEQUENCE</scope>
    <source>
        <strain evidence="2">CBS2887</strain>
    </source>
</reference>
<evidence type="ECO:0000313" key="3">
    <source>
        <dbReference type="Proteomes" id="UP000774326"/>
    </source>
</evidence>
<protein>
    <submittedName>
        <fullName evidence="2">Uncharacterized protein</fullName>
    </submittedName>
</protein>
<reference evidence="2" key="2">
    <citation type="submission" date="2021-01" db="EMBL/GenBank/DDBJ databases">
        <authorList>
            <person name="Schikora-Tamarit M.A."/>
        </authorList>
    </citation>
    <scope>NUCLEOTIDE SEQUENCE</scope>
    <source>
        <strain evidence="2">CBS2887</strain>
    </source>
</reference>
<dbReference type="Proteomes" id="UP000774326">
    <property type="component" value="Unassembled WGS sequence"/>
</dbReference>
<accession>A0A9P8TPJ5</accession>
<feature type="region of interest" description="Disordered" evidence="1">
    <location>
        <begin position="1"/>
        <end position="22"/>
    </location>
</feature>
<comment type="caution">
    <text evidence="2">The sequence shown here is derived from an EMBL/GenBank/DDBJ whole genome shotgun (WGS) entry which is preliminary data.</text>
</comment>
<name>A0A9P8TPJ5_WICPI</name>
<keyword evidence="3" id="KW-1185">Reference proteome</keyword>
<dbReference type="EMBL" id="JAEUBG010001731">
    <property type="protein sequence ID" value="KAH3685926.1"/>
    <property type="molecule type" value="Genomic_DNA"/>
</dbReference>
<dbReference type="AlphaFoldDB" id="A0A9P8TPJ5"/>
<gene>
    <name evidence="2" type="ORF">WICPIJ_003116</name>
</gene>
<feature type="compositionally biased region" description="Low complexity" evidence="1">
    <location>
        <begin position="8"/>
        <end position="19"/>
    </location>
</feature>
<evidence type="ECO:0000256" key="1">
    <source>
        <dbReference type="SAM" id="MobiDB-lite"/>
    </source>
</evidence>